<dbReference type="Gene3D" id="1.25.40.380">
    <property type="entry name" value="Protein of unknown function DUF1810"/>
    <property type="match status" value="1"/>
</dbReference>
<sequence>MAGHVDYNLGRFIDAQSGMYEQALKELSAGRKRTHWMWFIFPQIAGLGSSAMAEKYAIRSAEEAAAYLSNPILGDRLLRCVQAILSVKGCTAHEILGSPDDLKFRSSLTLFAAVSDQGSLFHEAIDRFYGGTFDERTIEILNATT</sequence>
<name>A0A1G4TUW9_9HYPH</name>
<protein>
    <submittedName>
        <fullName evidence="1">Uncharacterized protein, DUF1810 family</fullName>
    </submittedName>
</protein>
<gene>
    <name evidence="1" type="ORF">SAMN02927900_05679</name>
</gene>
<dbReference type="SUPFAM" id="SSF140736">
    <property type="entry name" value="Rv1873-like"/>
    <property type="match status" value="1"/>
</dbReference>
<dbReference type="Proteomes" id="UP000199542">
    <property type="component" value="Unassembled WGS sequence"/>
</dbReference>
<dbReference type="PIRSF" id="PIRSF008546">
    <property type="entry name" value="UCP008546"/>
    <property type="match status" value="1"/>
</dbReference>
<dbReference type="InterPro" id="IPR036287">
    <property type="entry name" value="Rv1873-like_sf"/>
</dbReference>
<proteinExistence type="predicted"/>
<accession>A0A1G4TUW9</accession>
<dbReference type="InterPro" id="IPR014937">
    <property type="entry name" value="DUF1810"/>
</dbReference>
<organism evidence="1 2">
    <name type="scientific">Rhizobium mongolense subsp. loessense</name>
    <dbReference type="NCBI Taxonomy" id="158890"/>
    <lineage>
        <taxon>Bacteria</taxon>
        <taxon>Pseudomonadati</taxon>
        <taxon>Pseudomonadota</taxon>
        <taxon>Alphaproteobacteria</taxon>
        <taxon>Hyphomicrobiales</taxon>
        <taxon>Rhizobiaceae</taxon>
        <taxon>Rhizobium/Agrobacterium group</taxon>
        <taxon>Rhizobium</taxon>
    </lineage>
</organism>
<dbReference type="EMBL" id="FMTM01000013">
    <property type="protein sequence ID" value="SCW85202.1"/>
    <property type="molecule type" value="Genomic_DNA"/>
</dbReference>
<reference evidence="1 2" key="1">
    <citation type="submission" date="2016-10" db="EMBL/GenBank/DDBJ databases">
        <authorList>
            <person name="de Groot N.N."/>
        </authorList>
    </citation>
    <scope>NUCLEOTIDE SEQUENCE [LARGE SCALE GENOMIC DNA]</scope>
    <source>
        <strain evidence="1 2">CGMCC 1.3401</strain>
    </source>
</reference>
<evidence type="ECO:0000313" key="1">
    <source>
        <dbReference type="EMBL" id="SCW85202.1"/>
    </source>
</evidence>
<evidence type="ECO:0000313" key="2">
    <source>
        <dbReference type="Proteomes" id="UP000199542"/>
    </source>
</evidence>
<dbReference type="Pfam" id="PF08837">
    <property type="entry name" value="DUF1810"/>
    <property type="match status" value="1"/>
</dbReference>
<dbReference type="RefSeq" id="WP_092588087.1">
    <property type="nucleotide sequence ID" value="NZ_FMTM01000013.1"/>
</dbReference>
<dbReference type="AlphaFoldDB" id="A0A1G4TUW9"/>